<feature type="transmembrane region" description="Helical" evidence="7">
    <location>
        <begin position="829"/>
        <end position="851"/>
    </location>
</feature>
<dbReference type="GO" id="GO:0006816">
    <property type="term" value="P:calcium ion transport"/>
    <property type="evidence" value="ECO:0007669"/>
    <property type="project" value="InterPro"/>
</dbReference>
<dbReference type="PANTHER" id="PTHR13715">
    <property type="entry name" value="RYANODINE RECEPTOR AND IP3 RECEPTOR"/>
    <property type="match status" value="1"/>
</dbReference>
<reference evidence="10" key="1">
    <citation type="submission" date="2014-05" db="EMBL/GenBank/DDBJ databases">
        <title>The transcriptome of the halophilic microalga Tetraselmis sp. GSL018 isolated from the Great Salt Lake, Utah.</title>
        <authorList>
            <person name="Jinkerson R.E."/>
            <person name="D'Adamo S."/>
            <person name="Posewitz M.C."/>
        </authorList>
    </citation>
    <scope>NUCLEOTIDE SEQUENCE</scope>
    <source>
        <strain evidence="10">GSL018</strain>
    </source>
</reference>
<dbReference type="InterPro" id="IPR005821">
    <property type="entry name" value="Ion_trans_dom"/>
</dbReference>
<feature type="coiled-coil region" evidence="5">
    <location>
        <begin position="1051"/>
        <end position="1078"/>
    </location>
</feature>
<evidence type="ECO:0000256" key="5">
    <source>
        <dbReference type="SAM" id="Coils"/>
    </source>
</evidence>
<feature type="transmembrane region" description="Helical" evidence="7">
    <location>
        <begin position="910"/>
        <end position="933"/>
    </location>
</feature>
<feature type="domain" description="Ion transport" evidence="8">
    <location>
        <begin position="779"/>
        <end position="943"/>
    </location>
</feature>
<evidence type="ECO:0000259" key="9">
    <source>
        <dbReference type="Pfam" id="PF08454"/>
    </source>
</evidence>
<accession>A0A061QY68</accession>
<evidence type="ECO:0000313" key="10">
    <source>
        <dbReference type="EMBL" id="JAC63256.1"/>
    </source>
</evidence>
<feature type="transmembrane region" description="Helical" evidence="7">
    <location>
        <begin position="783"/>
        <end position="809"/>
    </location>
</feature>
<sequence length="1084" mass="119620">MEERRLSPGGRKVRFASLHVFSRIFAQPQGTVGSLGGVPMQWSFEEIVVYFSKFVMQHHHALEWDEEMLNKIIRAMRYACYIDDGRGDLSFIQAGWDAALSGASAPSHMRPAQLAWVQEKYNALGFTHAAVALMTNSNPAMQFEAVRLLVTLLWGGNRTVQDTVCSMLSRQTTPSAAWFSTVHGIVSRCSDFIKQNGNPESISSQSFAAVREGEGLLQLNESSDVAIFASTCMELLRLMCEGHHLKNQMLMLQQPTDSTDVDLVSAAVDLMGELQNRLLGSIQEGCAKFPRLVLSILSFLTEACTGPCHAVQRALALDSALLLLANRMLGCITIEPTDSAIAFGMKARILAALVQLLNSLMEGQGHSVITGRIIEVLDLSAVESQAITLYQCLNGGVLSWKDKPKADGSLPGVDPSQEEDPSQARFYSLMGRSQMNPKASGDAEPWEANLPEDSPSPQAARKLAGSSLIEMMLFVRKLNHCHKSEAPNERAAHMDDAFLAKSGHHFTPVLDRIEQELEPFLEGTISSIEIIWNNRLEKVFFPLTSTCQRADTDMDCRAEILQSLQSIPSDCRENPLQKATKLLEHMDIHLQRLLAKDLSELSWLLWLVGRRHAMHHYVLYSSAAALLLLIVFVQDPPGRWAWGGSVFYIMATVLSVAVLALSLGILASLVIDKMHWNSCATDMTPGQRALSGISSLLGFPMKSKPTSNPNKVHHFDPANATAGAANFDSAIDISLGQNAPQIKAIAGAVPRLPQDGSGSSLHTAAHVCAIAIDSVLDLAVLHALAMTVMAVLAVWMSPLFLAAHLTVFFTEFDAGKTILRALKIAGLPLLETSLVGILAIVIFSIVSFELFHGKRDQDAPQPCETLYQCVATHLITGMYGDFADLYADEGDIFSLVPEGIDDKSMKQLQILFVMAFFILWGFVLSNIFTGLVVDAFAAIRAEEEEISSDNTTRCLVCSLERFEFDKNPRMSFETHIRSEHSPLSYVYYLHYLRKTPSTEYKGYDTFIHQALQQSSKVDRVVWLPISRSITIDKLGESHNLEEESEKQMDLLQYLRVMLQQMERRIASVESQVSAAVSKRGVADS</sequence>
<evidence type="ECO:0000256" key="4">
    <source>
        <dbReference type="ARBA" id="ARBA00023136"/>
    </source>
</evidence>
<evidence type="ECO:0000256" key="1">
    <source>
        <dbReference type="ARBA" id="ARBA00004141"/>
    </source>
</evidence>
<gene>
    <name evidence="10" type="primary">RYR3</name>
    <name evidence="10" type="ORF">TSPGSL018_21090</name>
</gene>
<feature type="transmembrane region" description="Helical" evidence="7">
    <location>
        <begin position="646"/>
        <end position="671"/>
    </location>
</feature>
<evidence type="ECO:0000256" key="6">
    <source>
        <dbReference type="SAM" id="MobiDB-lite"/>
    </source>
</evidence>
<dbReference type="Gene3D" id="1.10.287.70">
    <property type="match status" value="1"/>
</dbReference>
<evidence type="ECO:0000256" key="2">
    <source>
        <dbReference type="ARBA" id="ARBA00022692"/>
    </source>
</evidence>
<dbReference type="AlphaFoldDB" id="A0A061QY68"/>
<dbReference type="InterPro" id="IPR013662">
    <property type="entry name" value="RIH_assoc-dom"/>
</dbReference>
<dbReference type="InterPro" id="IPR015925">
    <property type="entry name" value="Ryanodine_IP3_receptor"/>
</dbReference>
<feature type="domain" description="RyR/IP3R Homology associated" evidence="9">
    <location>
        <begin position="230"/>
        <end position="327"/>
    </location>
</feature>
<dbReference type="GO" id="GO:0005216">
    <property type="term" value="F:monoatomic ion channel activity"/>
    <property type="evidence" value="ECO:0007669"/>
    <property type="project" value="InterPro"/>
</dbReference>
<keyword evidence="2 7" id="KW-0812">Transmembrane</keyword>
<keyword evidence="3 7" id="KW-1133">Transmembrane helix</keyword>
<protein>
    <submittedName>
        <fullName evidence="10">Ryanodine receptor 3</fullName>
    </submittedName>
</protein>
<dbReference type="PANTHER" id="PTHR13715:SF99">
    <property type="entry name" value="INOSITOL 1,4,5-TRISPHOSPHATE RECEPTOR-LIKE PROTEIN A"/>
    <property type="match status" value="1"/>
</dbReference>
<evidence type="ECO:0000256" key="3">
    <source>
        <dbReference type="ARBA" id="ARBA00022989"/>
    </source>
</evidence>
<keyword evidence="4 7" id="KW-0472">Membrane</keyword>
<name>A0A061QY68_9CHLO</name>
<keyword evidence="10" id="KW-0675">Receptor</keyword>
<evidence type="ECO:0000259" key="8">
    <source>
        <dbReference type="Pfam" id="PF00520"/>
    </source>
</evidence>
<organism evidence="10">
    <name type="scientific">Tetraselmis sp. GSL018</name>
    <dbReference type="NCBI Taxonomy" id="582737"/>
    <lineage>
        <taxon>Eukaryota</taxon>
        <taxon>Viridiplantae</taxon>
        <taxon>Chlorophyta</taxon>
        <taxon>core chlorophytes</taxon>
        <taxon>Chlorodendrophyceae</taxon>
        <taxon>Chlorodendrales</taxon>
        <taxon>Chlorodendraceae</taxon>
        <taxon>Tetraselmis</taxon>
    </lineage>
</organism>
<evidence type="ECO:0000256" key="7">
    <source>
        <dbReference type="SAM" id="Phobius"/>
    </source>
</evidence>
<dbReference type="Pfam" id="PF00520">
    <property type="entry name" value="Ion_trans"/>
    <property type="match status" value="1"/>
</dbReference>
<keyword evidence="5" id="KW-0175">Coiled coil</keyword>
<feature type="transmembrane region" description="Helical" evidence="7">
    <location>
        <begin position="617"/>
        <end position="634"/>
    </location>
</feature>
<dbReference type="GO" id="GO:0016020">
    <property type="term" value="C:membrane"/>
    <property type="evidence" value="ECO:0007669"/>
    <property type="project" value="UniProtKB-SubCell"/>
</dbReference>
<comment type="subcellular location">
    <subcellularLocation>
        <location evidence="1">Membrane</location>
        <topology evidence="1">Multi-pass membrane protein</topology>
    </subcellularLocation>
</comment>
<proteinExistence type="predicted"/>
<feature type="region of interest" description="Disordered" evidence="6">
    <location>
        <begin position="434"/>
        <end position="459"/>
    </location>
</feature>
<dbReference type="Pfam" id="PF08454">
    <property type="entry name" value="RIH_assoc"/>
    <property type="match status" value="1"/>
</dbReference>
<dbReference type="EMBL" id="GBEZ01023646">
    <property type="protein sequence ID" value="JAC63256.1"/>
    <property type="molecule type" value="Transcribed_RNA"/>
</dbReference>